<dbReference type="PANTHER" id="PTHR43477:SF1">
    <property type="entry name" value="DIHYDROANTICAPSIN 7-DEHYDROGENASE"/>
    <property type="match status" value="1"/>
</dbReference>
<gene>
    <name evidence="3" type="ORF">I5803_00160</name>
</gene>
<sequence length="268" mass="27948">MARPPERLMQLEGYNTVVTGAARGLGAAAAKRFVAEGARVVVADIDGDAANACAREIDPTGQRAIGVTCDIAEPAACDALVARAEAFFGAPIDVFCAHAGLGFAGVFHESDPAFIKRIVDVNVLGTIYSAQAALRSLVKSRQASLIFTSSLQSVTARAQRSIYTTTKHAIVGLTKALALEYAPLGVRVNAIAPASTDTPFLRGQFEFLGSKDVDQAVRDAAASMPLGWLPTPEDFANTAVFLASPAARSITGINLLLDSGAAAGIFRR</sequence>
<dbReference type="Pfam" id="PF13561">
    <property type="entry name" value="adh_short_C2"/>
    <property type="match status" value="1"/>
</dbReference>
<comment type="caution">
    <text evidence="3">The sequence shown here is derived from an EMBL/GenBank/DDBJ whole genome shotgun (WGS) entry which is preliminary data.</text>
</comment>
<name>A0A931H0Q6_9BURK</name>
<keyword evidence="4" id="KW-1185">Reference proteome</keyword>
<dbReference type="InterPro" id="IPR036291">
    <property type="entry name" value="NAD(P)-bd_dom_sf"/>
</dbReference>
<dbReference type="CDD" id="cd05233">
    <property type="entry name" value="SDR_c"/>
    <property type="match status" value="1"/>
</dbReference>
<protein>
    <submittedName>
        <fullName evidence="3">SDR family oxidoreductase</fullName>
    </submittedName>
</protein>
<dbReference type="InterPro" id="IPR051122">
    <property type="entry name" value="SDR_DHRS6-like"/>
</dbReference>
<keyword evidence="2" id="KW-0560">Oxidoreductase</keyword>
<dbReference type="InterPro" id="IPR002347">
    <property type="entry name" value="SDR_fam"/>
</dbReference>
<dbReference type="EMBL" id="JADWYS010000001">
    <property type="protein sequence ID" value="MBG9386421.1"/>
    <property type="molecule type" value="Genomic_DNA"/>
</dbReference>
<reference evidence="3" key="1">
    <citation type="submission" date="2020-11" db="EMBL/GenBank/DDBJ databases">
        <title>Bacterial whole genome sequence for Caenimonas sp. DR4.4.</title>
        <authorList>
            <person name="Le V."/>
            <person name="Ko S.-R."/>
            <person name="Ahn C.-Y."/>
            <person name="Oh H.-M."/>
        </authorList>
    </citation>
    <scope>NUCLEOTIDE SEQUENCE</scope>
    <source>
        <strain evidence="3">DR4.4</strain>
    </source>
</reference>
<dbReference type="PRINTS" id="PR00081">
    <property type="entry name" value="GDHRDH"/>
</dbReference>
<dbReference type="InterPro" id="IPR020904">
    <property type="entry name" value="Sc_DH/Rdtase_CS"/>
</dbReference>
<dbReference type="SUPFAM" id="SSF51735">
    <property type="entry name" value="NAD(P)-binding Rossmann-fold domains"/>
    <property type="match status" value="1"/>
</dbReference>
<evidence type="ECO:0000256" key="2">
    <source>
        <dbReference type="ARBA" id="ARBA00023002"/>
    </source>
</evidence>
<proteinExistence type="inferred from homology"/>
<dbReference type="PROSITE" id="PS00061">
    <property type="entry name" value="ADH_SHORT"/>
    <property type="match status" value="1"/>
</dbReference>
<evidence type="ECO:0000256" key="1">
    <source>
        <dbReference type="ARBA" id="ARBA00006484"/>
    </source>
</evidence>
<dbReference type="GO" id="GO:0016491">
    <property type="term" value="F:oxidoreductase activity"/>
    <property type="evidence" value="ECO:0007669"/>
    <property type="project" value="UniProtKB-KW"/>
</dbReference>
<evidence type="ECO:0000313" key="3">
    <source>
        <dbReference type="EMBL" id="MBG9386421.1"/>
    </source>
</evidence>
<dbReference type="Proteomes" id="UP000651050">
    <property type="component" value="Unassembled WGS sequence"/>
</dbReference>
<dbReference type="Gene3D" id="3.40.50.720">
    <property type="entry name" value="NAD(P)-binding Rossmann-like Domain"/>
    <property type="match status" value="1"/>
</dbReference>
<comment type="similarity">
    <text evidence="1">Belongs to the short-chain dehydrogenases/reductases (SDR) family.</text>
</comment>
<organism evidence="3 4">
    <name type="scientific">Caenimonas aquaedulcis</name>
    <dbReference type="NCBI Taxonomy" id="2793270"/>
    <lineage>
        <taxon>Bacteria</taxon>
        <taxon>Pseudomonadati</taxon>
        <taxon>Pseudomonadota</taxon>
        <taxon>Betaproteobacteria</taxon>
        <taxon>Burkholderiales</taxon>
        <taxon>Comamonadaceae</taxon>
        <taxon>Caenimonas</taxon>
    </lineage>
</organism>
<dbReference type="AlphaFoldDB" id="A0A931H0Q6"/>
<accession>A0A931H0Q6</accession>
<dbReference type="PANTHER" id="PTHR43477">
    <property type="entry name" value="DIHYDROANTICAPSIN 7-DEHYDROGENASE"/>
    <property type="match status" value="1"/>
</dbReference>
<evidence type="ECO:0000313" key="4">
    <source>
        <dbReference type="Proteomes" id="UP000651050"/>
    </source>
</evidence>
<dbReference type="FunFam" id="3.40.50.720:FF:000084">
    <property type="entry name" value="Short-chain dehydrogenase reductase"/>
    <property type="match status" value="1"/>
</dbReference>